<dbReference type="OrthoDB" id="8772678at2"/>
<dbReference type="SUPFAM" id="SSF53067">
    <property type="entry name" value="Actin-like ATPase domain"/>
    <property type="match status" value="1"/>
</dbReference>
<proteinExistence type="inferred from homology"/>
<reference evidence="2 3" key="1">
    <citation type="submission" date="2018-09" db="EMBL/GenBank/DDBJ databases">
        <title>Characterization of the phylogenetic diversity of five novel species belonging to the genus Bifidobacterium.</title>
        <authorList>
            <person name="Lugli G.A."/>
            <person name="Duranti S."/>
            <person name="Milani C."/>
        </authorList>
    </citation>
    <scope>NUCLEOTIDE SEQUENCE [LARGE SCALE GENOMIC DNA]</scope>
    <source>
        <strain evidence="2 3">2020B</strain>
    </source>
</reference>
<comment type="caution">
    <text evidence="2">The sequence shown here is derived from an EMBL/GenBank/DDBJ whole genome shotgun (WGS) entry which is preliminary data.</text>
</comment>
<dbReference type="AlphaFoldDB" id="A0A430F6C0"/>
<evidence type="ECO:0000256" key="1">
    <source>
        <dbReference type="ARBA" id="ARBA00006479"/>
    </source>
</evidence>
<evidence type="ECO:0000313" key="2">
    <source>
        <dbReference type="EMBL" id="RSX46811.1"/>
    </source>
</evidence>
<dbReference type="Proteomes" id="UP000288052">
    <property type="component" value="Unassembled WGS sequence"/>
</dbReference>
<evidence type="ECO:0000313" key="3">
    <source>
        <dbReference type="Proteomes" id="UP000288052"/>
    </source>
</evidence>
<gene>
    <name evidence="2" type="ORF">D2E22_1492</name>
</gene>
<dbReference type="Gene3D" id="3.30.420.40">
    <property type="match status" value="2"/>
</dbReference>
<name>A0A430F6C0_9BIFI</name>
<protein>
    <submittedName>
        <fullName evidence="2">NagC family transcriptional regulator</fullName>
    </submittedName>
</protein>
<dbReference type="Pfam" id="PF00480">
    <property type="entry name" value="ROK"/>
    <property type="match status" value="1"/>
</dbReference>
<keyword evidence="3" id="KW-1185">Reference proteome</keyword>
<dbReference type="InterPro" id="IPR000600">
    <property type="entry name" value="ROK"/>
</dbReference>
<comment type="similarity">
    <text evidence="1">Belongs to the ROK (NagC/XylR) family.</text>
</comment>
<dbReference type="InterPro" id="IPR043129">
    <property type="entry name" value="ATPase_NBD"/>
</dbReference>
<sequence length="326" mass="33264">MAGSSNTTPLLIGIDVGGTKIAGIAIEVPRPSGFGDVHILAQSNRPARCGADALVTDIISIIDELMAQLPADAGDVSAIGVGTPGTVDGSTGDVRDIANLSIDYVPLASAVREHFQLPTIVENDVNAAAVGAARLVEDGTAGGQTIAFLNLGTGLAAGIIRNGRLDHGSSNTVGEIGHIPVEPHHWRCACGQHGCLETAGSGGAAKRLWPYADPPMPDILAVAANDAHPRHRQAVETRDTIIAAIADTIDVLALTVDPNVIIIGGGMAQTGTALLDAIRAELRRRGKDSGFIHALNLPARLRLAPTKLPVGAIGAALTAQSLPTGA</sequence>
<accession>A0A430F6C0</accession>
<dbReference type="PANTHER" id="PTHR18964:SF149">
    <property type="entry name" value="BIFUNCTIONAL UDP-N-ACETYLGLUCOSAMINE 2-EPIMERASE_N-ACETYLMANNOSAMINE KINASE"/>
    <property type="match status" value="1"/>
</dbReference>
<organism evidence="2 3">
    <name type="scientific">Bifidobacterium castoris</name>
    <dbReference type="NCBI Taxonomy" id="2306972"/>
    <lineage>
        <taxon>Bacteria</taxon>
        <taxon>Bacillati</taxon>
        <taxon>Actinomycetota</taxon>
        <taxon>Actinomycetes</taxon>
        <taxon>Bifidobacteriales</taxon>
        <taxon>Bifidobacteriaceae</taxon>
        <taxon>Bifidobacterium</taxon>
    </lineage>
</organism>
<dbReference type="RefSeq" id="WP_126032524.1">
    <property type="nucleotide sequence ID" value="NZ_QXGI01000006.1"/>
</dbReference>
<dbReference type="PANTHER" id="PTHR18964">
    <property type="entry name" value="ROK (REPRESSOR, ORF, KINASE) FAMILY"/>
    <property type="match status" value="1"/>
</dbReference>
<dbReference type="EMBL" id="QXGI01000006">
    <property type="protein sequence ID" value="RSX46811.1"/>
    <property type="molecule type" value="Genomic_DNA"/>
</dbReference>